<evidence type="ECO:0000313" key="3">
    <source>
        <dbReference type="EMBL" id="VEH85329.1"/>
    </source>
</evidence>
<sequence length="114" mass="12936">MELVRANEDVIGKSIENPQGESLGEIEELMLDKVAGTVEYVVVSFGGFLGLGEKLFAMPWSIFNYNKERECFVITVDKEKLENAPGFDRDHWPDISSPTWTASINNYYGIRPHH</sequence>
<accession>A0A0W0R1M4</accession>
<evidence type="ECO:0000313" key="5">
    <source>
        <dbReference type="Proteomes" id="UP000281170"/>
    </source>
</evidence>
<evidence type="ECO:0000259" key="1">
    <source>
        <dbReference type="Pfam" id="PF05239"/>
    </source>
</evidence>
<dbReference type="SUPFAM" id="SSF50346">
    <property type="entry name" value="PRC-barrel domain"/>
    <property type="match status" value="1"/>
</dbReference>
<dbReference type="RefSeq" id="WP_058462746.1">
    <property type="nucleotide sequence ID" value="NZ_CAAAHS010000013.1"/>
</dbReference>
<reference evidence="2 4" key="1">
    <citation type="submission" date="2015-11" db="EMBL/GenBank/DDBJ databases">
        <title>Identification of large and diverse effector repertoires of 38 Legionella species.</title>
        <authorList>
            <person name="Burstein D."/>
            <person name="Amaro F."/>
            <person name="Zusman T."/>
            <person name="Lifshitz Z."/>
            <person name="Cohen O."/>
            <person name="Gilbert J.A."/>
            <person name="Pupko T."/>
            <person name="Shuman H.A."/>
            <person name="Segal G."/>
        </authorList>
    </citation>
    <scope>NUCLEOTIDE SEQUENCE [LARGE SCALE GENOMIC DNA]</scope>
    <source>
        <strain evidence="2 4">1762-AUS-E</strain>
    </source>
</reference>
<keyword evidence="4" id="KW-1185">Reference proteome</keyword>
<feature type="domain" description="PRC-barrel" evidence="1">
    <location>
        <begin position="8"/>
        <end position="80"/>
    </location>
</feature>
<keyword evidence="3" id="KW-0614">Plasmid</keyword>
<reference evidence="3 5" key="2">
    <citation type="submission" date="2018-12" db="EMBL/GenBank/DDBJ databases">
        <authorList>
            <consortium name="Pathogen Informatics"/>
        </authorList>
    </citation>
    <scope>NUCLEOTIDE SEQUENCE [LARGE SCALE GENOMIC DNA]</scope>
    <source>
        <strain evidence="3 5">NCTC12735</strain>
        <plasmid evidence="5">13</plasmid>
    </source>
</reference>
<dbReference type="EMBL" id="LNKA01000011">
    <property type="protein sequence ID" value="KTC64991.1"/>
    <property type="molecule type" value="Genomic_DNA"/>
</dbReference>
<geneLocation type="plasmid" evidence="3 5">
    <name>13</name>
</geneLocation>
<dbReference type="AlphaFoldDB" id="A0A0W0R1M4"/>
<dbReference type="STRING" id="45056.Lade_1671"/>
<dbReference type="KEGG" id="ladl:NCTC12735_00956"/>
<dbReference type="Gene3D" id="2.30.30.240">
    <property type="entry name" value="PRC-barrel domain"/>
    <property type="match status" value="1"/>
</dbReference>
<proteinExistence type="predicted"/>
<dbReference type="PATRIC" id="fig|45056.6.peg.1723"/>
<name>A0A0W0R1M4_9GAMM</name>
<dbReference type="EMBL" id="LR134422">
    <property type="protein sequence ID" value="VEH85329.1"/>
    <property type="molecule type" value="Genomic_DNA"/>
</dbReference>
<dbReference type="Pfam" id="PF05239">
    <property type="entry name" value="PRC"/>
    <property type="match status" value="1"/>
</dbReference>
<gene>
    <name evidence="2" type="ORF">Lade_1671</name>
    <name evidence="3" type="ORF">NCTC12735_00956</name>
</gene>
<dbReference type="Proteomes" id="UP000054859">
    <property type="component" value="Unassembled WGS sequence"/>
</dbReference>
<dbReference type="OrthoDB" id="286778at2"/>
<dbReference type="InterPro" id="IPR027275">
    <property type="entry name" value="PRC-brl_dom"/>
</dbReference>
<protein>
    <submittedName>
        <fullName evidence="2">PRC-barrel domain protein</fullName>
    </submittedName>
    <submittedName>
        <fullName evidence="3">PRC-barrel domain-containing protein</fullName>
    </submittedName>
</protein>
<evidence type="ECO:0000313" key="2">
    <source>
        <dbReference type="EMBL" id="KTC64991.1"/>
    </source>
</evidence>
<dbReference type="PANTHER" id="PTHR36505:SF1">
    <property type="entry name" value="BLR1072 PROTEIN"/>
    <property type="match status" value="1"/>
</dbReference>
<dbReference type="Proteomes" id="UP000281170">
    <property type="component" value="Plasmid 13"/>
</dbReference>
<organism evidence="2 4">
    <name type="scientific">Legionella adelaidensis</name>
    <dbReference type="NCBI Taxonomy" id="45056"/>
    <lineage>
        <taxon>Bacteria</taxon>
        <taxon>Pseudomonadati</taxon>
        <taxon>Pseudomonadota</taxon>
        <taxon>Gammaproteobacteria</taxon>
        <taxon>Legionellales</taxon>
        <taxon>Legionellaceae</taxon>
        <taxon>Legionella</taxon>
    </lineage>
</organism>
<evidence type="ECO:0000313" key="4">
    <source>
        <dbReference type="Proteomes" id="UP000054859"/>
    </source>
</evidence>
<dbReference type="PANTHER" id="PTHR36505">
    <property type="entry name" value="BLR1072 PROTEIN"/>
    <property type="match status" value="1"/>
</dbReference>
<dbReference type="InterPro" id="IPR011033">
    <property type="entry name" value="PRC_barrel-like_sf"/>
</dbReference>